<evidence type="ECO:0000256" key="14">
    <source>
        <dbReference type="ARBA" id="ARBA00023128"/>
    </source>
</evidence>
<sequence>MILYMFSLILNLFMFNCWYLFQFMFSIVFFMFMFNVNINLYFSMIFYDFGLDYISFGLVMLCLIILNLMIVSSNLVKLSIDMNLFLSVSLFLSLSIILFFFSLNVFFMYLFFELSLIFMIIMLLGWGYQPERLMSGMYLLFYTVFSSLPFFLLILYLYSFFYSFFFDYLNCFSMSFLLYFIMMFSFLVKAPMFMLHFWLPKAHVQASVAGSMILAGLMLKLGGYGIIRFMYMFEFGFFYNSYVFYSLVICGSLIVSLICLIQGDMSSMVAYSSISHMGLCLLGLLSMNLFGLVGSYVLMFGHGACSSGLFCLANIFYSRLNSRSFFLIKGMVLYMPSISIFWFLLCMFNMSCPPSLNFIGELLILSSMIEYWGFSGLYFFFISFFGSCFCVYLYLYSQHGMFMYSFSFNSGFVCEFLISTVHVFMLIAVILLIDIF</sequence>
<accession>A0A898PFF6</accession>
<evidence type="ECO:0000259" key="19">
    <source>
        <dbReference type="Pfam" id="PF01059"/>
    </source>
</evidence>
<name>A0A898PFF6_9HEMI</name>
<feature type="transmembrane region" description="Helical" evidence="17">
    <location>
        <begin position="176"/>
        <end position="199"/>
    </location>
</feature>
<keyword evidence="8 17" id="KW-0812">Transmembrane</keyword>
<evidence type="ECO:0000256" key="16">
    <source>
        <dbReference type="ARBA" id="ARBA00049551"/>
    </source>
</evidence>
<dbReference type="Pfam" id="PF01059">
    <property type="entry name" value="Oxidored_q5_N"/>
    <property type="match status" value="1"/>
</dbReference>
<evidence type="ECO:0000256" key="7">
    <source>
        <dbReference type="ARBA" id="ARBA00022660"/>
    </source>
</evidence>
<dbReference type="InterPro" id="IPR003918">
    <property type="entry name" value="NADH_UbQ_OxRdtase"/>
</dbReference>
<keyword evidence="6 17" id="KW-0813">Transport</keyword>
<feature type="transmembrane region" description="Helical" evidence="17">
    <location>
        <begin position="12"/>
        <end position="33"/>
    </location>
</feature>
<protein>
    <recommendedName>
        <fullName evidence="5 17">NADH-ubiquinone oxidoreductase chain 4</fullName>
        <ecNumber evidence="4 17">7.1.1.2</ecNumber>
    </recommendedName>
</protein>
<keyword evidence="11 17" id="KW-1133">Transmembrane helix</keyword>
<evidence type="ECO:0000256" key="2">
    <source>
        <dbReference type="ARBA" id="ARBA00004225"/>
    </source>
</evidence>
<keyword evidence="13 17" id="KW-0830">Ubiquinone</keyword>
<comment type="similarity">
    <text evidence="3 17">Belongs to the complex I subunit 4 family.</text>
</comment>
<feature type="transmembrane region" description="Helical" evidence="17">
    <location>
        <begin position="107"/>
        <end position="127"/>
    </location>
</feature>
<keyword evidence="9" id="KW-1278">Translocase</keyword>
<dbReference type="GO" id="GO:0042773">
    <property type="term" value="P:ATP synthesis coupled electron transport"/>
    <property type="evidence" value="ECO:0007669"/>
    <property type="project" value="InterPro"/>
</dbReference>
<keyword evidence="12 17" id="KW-0520">NAD</keyword>
<evidence type="ECO:0000256" key="1">
    <source>
        <dbReference type="ARBA" id="ARBA00003257"/>
    </source>
</evidence>
<dbReference type="PANTHER" id="PTHR43507:SF20">
    <property type="entry name" value="NADH-UBIQUINONE OXIDOREDUCTASE CHAIN 4"/>
    <property type="match status" value="1"/>
</dbReference>
<evidence type="ECO:0000256" key="13">
    <source>
        <dbReference type="ARBA" id="ARBA00023075"/>
    </source>
</evidence>
<evidence type="ECO:0000256" key="17">
    <source>
        <dbReference type="RuleBase" id="RU003297"/>
    </source>
</evidence>
<evidence type="ECO:0000256" key="4">
    <source>
        <dbReference type="ARBA" id="ARBA00012944"/>
    </source>
</evidence>
<dbReference type="RefSeq" id="YP_010175197.1">
    <property type="nucleotide sequence ID" value="NC_057966.1"/>
</dbReference>
<dbReference type="GO" id="GO:0031966">
    <property type="term" value="C:mitochondrial membrane"/>
    <property type="evidence" value="ECO:0007669"/>
    <property type="project" value="UniProtKB-SubCell"/>
</dbReference>
<feature type="transmembrane region" description="Helical" evidence="17">
    <location>
        <begin position="243"/>
        <end position="261"/>
    </location>
</feature>
<dbReference type="EC" id="7.1.1.2" evidence="4 17"/>
<gene>
    <name evidence="20" type="primary">ND4</name>
</gene>
<dbReference type="InterPro" id="IPR001750">
    <property type="entry name" value="ND/Mrp_TM"/>
</dbReference>
<evidence type="ECO:0000256" key="11">
    <source>
        <dbReference type="ARBA" id="ARBA00022989"/>
    </source>
</evidence>
<dbReference type="PANTHER" id="PTHR43507">
    <property type="entry name" value="NADH-UBIQUINONE OXIDOREDUCTASE CHAIN 4"/>
    <property type="match status" value="1"/>
</dbReference>
<organism evidence="20">
    <name type="scientific">Olidiana tongmaiensis</name>
    <dbReference type="NCBI Taxonomy" id="2501809"/>
    <lineage>
        <taxon>Eukaryota</taxon>
        <taxon>Metazoa</taxon>
        <taxon>Ecdysozoa</taxon>
        <taxon>Arthropoda</taxon>
        <taxon>Hexapoda</taxon>
        <taxon>Insecta</taxon>
        <taxon>Pterygota</taxon>
        <taxon>Neoptera</taxon>
        <taxon>Paraneoptera</taxon>
        <taxon>Hemiptera</taxon>
        <taxon>Auchenorrhyncha</taxon>
        <taxon>Membracoidea</taxon>
        <taxon>Cicadellidae</taxon>
        <taxon>Coelidiinae</taxon>
        <taxon>Olidiana</taxon>
    </lineage>
</organism>
<dbReference type="GO" id="GO:0003954">
    <property type="term" value="F:NADH dehydrogenase activity"/>
    <property type="evidence" value="ECO:0007669"/>
    <property type="project" value="TreeGrafter"/>
</dbReference>
<comment type="catalytic activity">
    <reaction evidence="16 17">
        <text>a ubiquinone + NADH + 5 H(+)(in) = a ubiquinol + NAD(+) + 4 H(+)(out)</text>
        <dbReference type="Rhea" id="RHEA:29091"/>
        <dbReference type="Rhea" id="RHEA-COMP:9565"/>
        <dbReference type="Rhea" id="RHEA-COMP:9566"/>
        <dbReference type="ChEBI" id="CHEBI:15378"/>
        <dbReference type="ChEBI" id="CHEBI:16389"/>
        <dbReference type="ChEBI" id="CHEBI:17976"/>
        <dbReference type="ChEBI" id="CHEBI:57540"/>
        <dbReference type="ChEBI" id="CHEBI:57945"/>
        <dbReference type="EC" id="7.1.1.2"/>
    </reaction>
</comment>
<dbReference type="Pfam" id="PF00361">
    <property type="entry name" value="Proton_antipo_M"/>
    <property type="match status" value="1"/>
</dbReference>
<feature type="transmembrane region" description="Helical" evidence="17">
    <location>
        <begin position="268"/>
        <end position="290"/>
    </location>
</feature>
<dbReference type="PRINTS" id="PR01437">
    <property type="entry name" value="NUOXDRDTASE4"/>
</dbReference>
<keyword evidence="15 17" id="KW-0472">Membrane</keyword>
<dbReference type="EMBL" id="MN780585">
    <property type="protein sequence ID" value="QSJ61402.1"/>
    <property type="molecule type" value="Genomic_DNA"/>
</dbReference>
<reference evidence="20" key="1">
    <citation type="journal article" date="2021" name="PeerJ">
        <title>Mitogenomics of five Olidiana leafhoppers (Hemiptera: Cicadellidae: Coelidiinae) and their phylogenetic implications.</title>
        <authorList>
            <person name="Wang X."/>
        </authorList>
    </citation>
    <scope>NUCLEOTIDE SEQUENCE</scope>
</reference>
<dbReference type="InterPro" id="IPR000260">
    <property type="entry name" value="NADH4_N"/>
</dbReference>
<evidence type="ECO:0000256" key="9">
    <source>
        <dbReference type="ARBA" id="ARBA00022967"/>
    </source>
</evidence>
<comment type="function">
    <text evidence="1">Core subunit of the mitochondrial membrane respiratory chain NADH dehydrogenase (Complex I) that is believed to belong to the minimal assembly required for catalysis. Complex I functions in the transfer of electrons from NADH to the respiratory chain. The immediate electron acceptor for the enzyme is believed to be ubiquinone.</text>
</comment>
<feature type="transmembrane region" description="Helical" evidence="17">
    <location>
        <begin position="83"/>
        <end position="101"/>
    </location>
</feature>
<dbReference type="GeneID" id="67786800"/>
<feature type="transmembrane region" description="Helical" evidence="17">
    <location>
        <begin position="296"/>
        <end position="320"/>
    </location>
</feature>
<proteinExistence type="inferred from homology"/>
<evidence type="ECO:0000313" key="20">
    <source>
        <dbReference type="EMBL" id="QSJ61402.1"/>
    </source>
</evidence>
<evidence type="ECO:0000256" key="12">
    <source>
        <dbReference type="ARBA" id="ARBA00023027"/>
    </source>
</evidence>
<comment type="function">
    <text evidence="17">Core subunit of the mitochondrial membrane respiratory chain NADH dehydrogenase (Complex I) which catalyzes electron transfer from NADH through the respiratory chain, using ubiquinone as an electron acceptor. Essential for the catalytic activity and assembly of complex I.</text>
</comment>
<feature type="domain" description="NADH:ubiquinone oxidoreductase chain 4 N-terminal" evidence="19">
    <location>
        <begin position="2"/>
        <end position="98"/>
    </location>
</feature>
<dbReference type="CTD" id="4538"/>
<evidence type="ECO:0000256" key="8">
    <source>
        <dbReference type="ARBA" id="ARBA00022692"/>
    </source>
</evidence>
<evidence type="ECO:0000256" key="3">
    <source>
        <dbReference type="ARBA" id="ARBA00009025"/>
    </source>
</evidence>
<evidence type="ECO:0000256" key="5">
    <source>
        <dbReference type="ARBA" id="ARBA00021006"/>
    </source>
</evidence>
<feature type="transmembrane region" description="Helical" evidence="17">
    <location>
        <begin position="53"/>
        <end position="71"/>
    </location>
</feature>
<feature type="domain" description="NADH:quinone oxidoreductase/Mrp antiporter transmembrane" evidence="18">
    <location>
        <begin position="102"/>
        <end position="383"/>
    </location>
</feature>
<feature type="transmembrane region" description="Helical" evidence="17">
    <location>
        <begin position="408"/>
        <end position="433"/>
    </location>
</feature>
<comment type="subcellular location">
    <subcellularLocation>
        <location evidence="2 17">Mitochondrion membrane</location>
        <topology evidence="2 17">Multi-pass membrane protein</topology>
    </subcellularLocation>
</comment>
<dbReference type="AlphaFoldDB" id="A0A898PFF6"/>
<evidence type="ECO:0000256" key="10">
    <source>
        <dbReference type="ARBA" id="ARBA00022982"/>
    </source>
</evidence>
<keyword evidence="7 17" id="KW-0679">Respiratory chain</keyword>
<geneLocation type="mitochondrion" evidence="20"/>
<evidence type="ECO:0000256" key="6">
    <source>
        <dbReference type="ARBA" id="ARBA00022448"/>
    </source>
</evidence>
<dbReference type="GO" id="GO:0015990">
    <property type="term" value="P:electron transport coupled proton transport"/>
    <property type="evidence" value="ECO:0007669"/>
    <property type="project" value="TreeGrafter"/>
</dbReference>
<evidence type="ECO:0000259" key="18">
    <source>
        <dbReference type="Pfam" id="PF00361"/>
    </source>
</evidence>
<feature type="transmembrane region" description="Helical" evidence="17">
    <location>
        <begin position="332"/>
        <end position="351"/>
    </location>
</feature>
<feature type="transmembrane region" description="Helical" evidence="17">
    <location>
        <begin position="371"/>
        <end position="396"/>
    </location>
</feature>
<feature type="transmembrane region" description="Helical" evidence="17">
    <location>
        <begin position="139"/>
        <end position="164"/>
    </location>
</feature>
<dbReference type="GO" id="GO:0008137">
    <property type="term" value="F:NADH dehydrogenase (ubiquinone) activity"/>
    <property type="evidence" value="ECO:0007669"/>
    <property type="project" value="UniProtKB-UniRule"/>
</dbReference>
<dbReference type="GO" id="GO:0048039">
    <property type="term" value="F:ubiquinone binding"/>
    <property type="evidence" value="ECO:0007669"/>
    <property type="project" value="TreeGrafter"/>
</dbReference>
<keyword evidence="14 17" id="KW-0496">Mitochondrion</keyword>
<evidence type="ECO:0000256" key="15">
    <source>
        <dbReference type="ARBA" id="ARBA00023136"/>
    </source>
</evidence>
<keyword evidence="10 17" id="KW-0249">Electron transport</keyword>
<feature type="transmembrane region" description="Helical" evidence="17">
    <location>
        <begin position="211"/>
        <end position="231"/>
    </location>
</feature>